<feature type="compositionally biased region" description="Basic and acidic residues" evidence="2">
    <location>
        <begin position="842"/>
        <end position="855"/>
    </location>
</feature>
<gene>
    <name evidence="4" type="ORF">B0A48_17128</name>
</gene>
<keyword evidence="1" id="KW-0597">Phosphoprotein</keyword>
<dbReference type="CDD" id="cd17546">
    <property type="entry name" value="REC_hyHK_CKI1_RcsC-like"/>
    <property type="match status" value="1"/>
</dbReference>
<evidence type="ECO:0000256" key="1">
    <source>
        <dbReference type="PROSITE-ProRule" id="PRU00169"/>
    </source>
</evidence>
<evidence type="ECO:0000313" key="5">
    <source>
        <dbReference type="Proteomes" id="UP000192596"/>
    </source>
</evidence>
<dbReference type="InParanoid" id="A0A1V8SBW8"/>
<dbReference type="STRING" id="1507870.A0A1V8SBW8"/>
<dbReference type="InterPro" id="IPR001789">
    <property type="entry name" value="Sig_transdc_resp-reg_receiver"/>
</dbReference>
<feature type="compositionally biased region" description="Low complexity" evidence="2">
    <location>
        <begin position="1031"/>
        <end position="1065"/>
    </location>
</feature>
<dbReference type="PANTHER" id="PTHR42111:SF1">
    <property type="entry name" value="YALI0D23727P"/>
    <property type="match status" value="1"/>
</dbReference>
<sequence>MPRFSILQRPFFRRDSSKRSAASDDSAQIVSSSNSIDLASSRSLSSLPRRPQTSSNATLKDRYIAQGAKIPDAVAEQRESVLVFDEDVKSGTLVSAQLRTPSDPPPRRSGSETLGERTPELVAFEKIVTPPEEGLEKAEVDGDGVKDAPVLVVQAPTPGGDEALPDSGEKSPFLGGTVAATSEGLREATQNSEEDLPGTKEPRRSSSAVSPRHLSLNSEKSREGNSSAAPPDTPVRTTVLETSSKDAFAELTSALPTVTALDYFTPGLPNMSNMLHRKIWVRRPGASATLVQIKEDDLVDDVREMILKKYANSLGKTFDAPDMLLWVSARSEPGQQRSERILGPEEEMARTIDRYFPGGQTVEDALTIDVPPKRTPRASPRAYNQQSYQQGGYAHAMDEYRPMESGNDYFPPMPASMNPTLPQINGSHEGRGSHQHPSVSEHQRSISVLSTGQLPPLPSPGGTRRLLREHRPKFNRQHTSSPTIVQHQSAVGTSALPGSAGTLGPQMHVVHRGSVRPRNDSNSSEVQHLPNGLSLVAPLPTPPALETAPSTKSSAPPTPSGSAIAVHSSRTGRPKKNRKPTPEKPGLRSRRDRNASTDSPKPGPISNMLDASIPPINVLIVEDNIINLRILEGLMKRLKVRWETAMNGQIAVDKWRGGGYHLVLMDIQMPIMNGIQATKEIRRLEKVNGIGVFSSSTPTSPAEHLQITSPPNGNTTANGTALAEVPKPNGKSNDHLPLNEGFFKSPVIIVALTASSLQSDRHEALAAGCNDFLTKPVNYTWLERKVKEWGCMQALIDFDGWRKWKDYAAKEEAGKSEEEKRKEAEIEEKQKRKMEKLAILQERQKAKREADEETKKRGRMASGVKAEKRDGLEVPVKEQVDGVAAPVIEEGIALSGERKKTPVIEEEEEEGTLPRETILIKAALPSYPKDLQLQTQTQSISPQNSAAPLLPSGQGADTASHDTSVSYLESGKRLLGLGKKKPAQGTALDSSKTTADMASGTAGPLMPQTQAAIENMRPIPPQINPAAELKPGSAQSIPSSPSRRPYPGSLAAAASPSRLRSSSPRLLSPASSEIFERNVQEPVPISTLENELSPAGVPGTSAHIPTHVMTEDHIPPALEASVEAITSRSLNPDDVEIVTSTAHLPAGAPVLEHSASHADLSSLNSPVFPTGNPDGSEPASLTQSSSFLPHVNEEDTASNYGNLDPNDVRRLSFISFADIVQSEHNHPTTAGASQLGANASRDDLHMASSRSALSANPDRAASPFRSPRSPRSPGSPDARSLSTGVTTPPPGVSNSFRSEQSPMRSSVTASGTQHGELNIETLRQAVRHTASGDLSGVRSAGMSPVAGAGEGLGEGRSRAGS</sequence>
<feature type="compositionally biased region" description="Low complexity" evidence="2">
    <location>
        <begin position="1257"/>
        <end position="1280"/>
    </location>
</feature>
<feature type="compositionally biased region" description="Polar residues" evidence="2">
    <location>
        <begin position="417"/>
        <end position="426"/>
    </location>
</feature>
<dbReference type="InterPro" id="IPR011006">
    <property type="entry name" value="CheY-like_superfamily"/>
</dbReference>
<dbReference type="PANTHER" id="PTHR42111">
    <property type="entry name" value="YALI0D23727P"/>
    <property type="match status" value="1"/>
</dbReference>
<feature type="compositionally biased region" description="Polar residues" evidence="2">
    <location>
        <begin position="955"/>
        <end position="967"/>
    </location>
</feature>
<feature type="compositionally biased region" description="Basic and acidic residues" evidence="2">
    <location>
        <begin position="105"/>
        <end position="119"/>
    </location>
</feature>
<keyword evidence="5" id="KW-1185">Reference proteome</keyword>
<reference evidence="5" key="1">
    <citation type="submission" date="2017-03" db="EMBL/GenBank/DDBJ databases">
        <title>Genomes of endolithic fungi from Antarctica.</title>
        <authorList>
            <person name="Coleine C."/>
            <person name="Masonjones S."/>
            <person name="Stajich J.E."/>
        </authorList>
    </citation>
    <scope>NUCLEOTIDE SEQUENCE [LARGE SCALE GENOMIC DNA]</scope>
    <source>
        <strain evidence="5">CCFEE 5527</strain>
    </source>
</reference>
<feature type="domain" description="Response regulatory" evidence="3">
    <location>
        <begin position="617"/>
        <end position="790"/>
    </location>
</feature>
<feature type="modified residue" description="4-aspartylphosphate" evidence="1">
    <location>
        <position position="666"/>
    </location>
</feature>
<feature type="region of interest" description="Disordered" evidence="2">
    <location>
        <begin position="92"/>
        <end position="236"/>
    </location>
</feature>
<dbReference type="GO" id="GO:0000160">
    <property type="term" value="P:phosphorelay signal transduction system"/>
    <property type="evidence" value="ECO:0007669"/>
    <property type="project" value="InterPro"/>
</dbReference>
<comment type="caution">
    <text evidence="4">The sequence shown here is derived from an EMBL/GenBank/DDBJ whole genome shotgun (WGS) entry which is preliminary data.</text>
</comment>
<feature type="region of interest" description="Disordered" evidence="2">
    <location>
        <begin position="1241"/>
        <end position="1315"/>
    </location>
</feature>
<dbReference type="EMBL" id="NAJO01000062">
    <property type="protein sequence ID" value="OQN96704.1"/>
    <property type="molecule type" value="Genomic_DNA"/>
</dbReference>
<dbReference type="Proteomes" id="UP000192596">
    <property type="component" value="Unassembled WGS sequence"/>
</dbReference>
<feature type="compositionally biased region" description="Polar residues" evidence="2">
    <location>
        <begin position="987"/>
        <end position="996"/>
    </location>
</feature>
<dbReference type="OrthoDB" id="21225at2759"/>
<evidence type="ECO:0000259" key="3">
    <source>
        <dbReference type="PROSITE" id="PS50110"/>
    </source>
</evidence>
<feature type="region of interest" description="Disordered" evidence="2">
    <location>
        <begin position="15"/>
        <end position="60"/>
    </location>
</feature>
<feature type="compositionally biased region" description="Polar residues" evidence="2">
    <location>
        <begin position="932"/>
        <end position="946"/>
    </location>
</feature>
<dbReference type="PROSITE" id="PS50110">
    <property type="entry name" value="RESPONSE_REGULATORY"/>
    <property type="match status" value="1"/>
</dbReference>
<dbReference type="SUPFAM" id="SSF52172">
    <property type="entry name" value="CheY-like"/>
    <property type="match status" value="1"/>
</dbReference>
<evidence type="ECO:0000256" key="2">
    <source>
        <dbReference type="SAM" id="MobiDB-lite"/>
    </source>
</evidence>
<protein>
    <recommendedName>
        <fullName evidence="3">Response regulatory domain-containing protein</fullName>
    </recommendedName>
</protein>
<feature type="compositionally biased region" description="Basic residues" evidence="2">
    <location>
        <begin position="570"/>
        <end position="579"/>
    </location>
</feature>
<feature type="compositionally biased region" description="Polar residues" evidence="2">
    <location>
        <begin position="1281"/>
        <end position="1315"/>
    </location>
</feature>
<feature type="compositionally biased region" description="Low complexity" evidence="2">
    <location>
        <begin position="23"/>
        <end position="55"/>
    </location>
</feature>
<feature type="region of interest" description="Disordered" evidence="2">
    <location>
        <begin position="533"/>
        <end position="609"/>
    </location>
</feature>
<dbReference type="Gene3D" id="3.40.50.2300">
    <property type="match status" value="1"/>
</dbReference>
<name>A0A1V8SBW8_9PEZI</name>
<evidence type="ECO:0000313" key="4">
    <source>
        <dbReference type="EMBL" id="OQN96704.1"/>
    </source>
</evidence>
<organism evidence="4 5">
    <name type="scientific">Cryoendolithus antarcticus</name>
    <dbReference type="NCBI Taxonomy" id="1507870"/>
    <lineage>
        <taxon>Eukaryota</taxon>
        <taxon>Fungi</taxon>
        <taxon>Dikarya</taxon>
        <taxon>Ascomycota</taxon>
        <taxon>Pezizomycotina</taxon>
        <taxon>Dothideomycetes</taxon>
        <taxon>Dothideomycetidae</taxon>
        <taxon>Cladosporiales</taxon>
        <taxon>Cladosporiaceae</taxon>
        <taxon>Cryoendolithus</taxon>
    </lineage>
</organism>
<feature type="region of interest" description="Disordered" evidence="2">
    <location>
        <begin position="403"/>
        <end position="465"/>
    </location>
</feature>
<dbReference type="SMART" id="SM00448">
    <property type="entry name" value="REC"/>
    <property type="match status" value="1"/>
</dbReference>
<feature type="compositionally biased region" description="Basic and acidic residues" evidence="2">
    <location>
        <begin position="134"/>
        <end position="146"/>
    </location>
</feature>
<accession>A0A1V8SBW8</accession>
<feature type="region of interest" description="Disordered" evidence="2">
    <location>
        <begin position="370"/>
        <end position="390"/>
    </location>
</feature>
<feature type="region of interest" description="Disordered" evidence="2">
    <location>
        <begin position="1327"/>
        <end position="1361"/>
    </location>
</feature>
<proteinExistence type="predicted"/>
<feature type="region of interest" description="Disordered" evidence="2">
    <location>
        <begin position="897"/>
        <end position="917"/>
    </location>
</feature>
<feature type="region of interest" description="Disordered" evidence="2">
    <location>
        <begin position="931"/>
        <end position="1065"/>
    </location>
</feature>
<dbReference type="Pfam" id="PF00072">
    <property type="entry name" value="Response_reg"/>
    <property type="match status" value="1"/>
</dbReference>
<feature type="region of interest" description="Disordered" evidence="2">
    <location>
        <begin position="842"/>
        <end position="867"/>
    </location>
</feature>
<feature type="compositionally biased region" description="Low complexity" evidence="2">
    <location>
        <begin position="533"/>
        <end position="565"/>
    </location>
</feature>
<feature type="region of interest" description="Disordered" evidence="2">
    <location>
        <begin position="1160"/>
        <end position="1185"/>
    </location>
</feature>
<feature type="region of interest" description="Disordered" evidence="2">
    <location>
        <begin position="695"/>
        <end position="719"/>
    </location>
</feature>